<reference evidence="2 3" key="1">
    <citation type="journal article" date="2018" name="IMA Fungus">
        <title>IMA Genome-F 9: Draft genome sequence of Annulohypoxylon stygium, Aspergillus mulundensis, Berkeleyomyces basicola (syn. Thielaviopsis basicola), Ceratocystis smalleyi, two Cercospora beticola strains, Coleophoma cylindrospora, Fusarium fracticaudum, Phialophora cf. hyalina, and Morchella septimelata.</title>
        <authorList>
            <person name="Wingfield B.D."/>
            <person name="Bills G.F."/>
            <person name="Dong Y."/>
            <person name="Huang W."/>
            <person name="Nel W.J."/>
            <person name="Swalarsk-Parry B.S."/>
            <person name="Vaghefi N."/>
            <person name="Wilken P.M."/>
            <person name="An Z."/>
            <person name="de Beer Z.W."/>
            <person name="De Vos L."/>
            <person name="Chen L."/>
            <person name="Duong T.A."/>
            <person name="Gao Y."/>
            <person name="Hammerbacher A."/>
            <person name="Kikkert J.R."/>
            <person name="Li Y."/>
            <person name="Li H."/>
            <person name="Li K."/>
            <person name="Li Q."/>
            <person name="Liu X."/>
            <person name="Ma X."/>
            <person name="Naidoo K."/>
            <person name="Pethybridge S.J."/>
            <person name="Sun J."/>
            <person name="Steenkamp E.T."/>
            <person name="van der Nest M.A."/>
            <person name="van Wyk S."/>
            <person name="Wingfield M.J."/>
            <person name="Xiong C."/>
            <person name="Yue Q."/>
            <person name="Zhang X."/>
        </authorList>
    </citation>
    <scope>NUCLEOTIDE SEQUENCE [LARGE SCALE GENOMIC DNA]</scope>
    <source>
        <strain evidence="2 3">DSM 5745</strain>
    </source>
</reference>
<dbReference type="RefSeq" id="XP_026604747.1">
    <property type="nucleotide sequence ID" value="XM_026747267.1"/>
</dbReference>
<accession>A0A3D8S6Q3</accession>
<dbReference type="Proteomes" id="UP000256690">
    <property type="component" value="Unassembled WGS sequence"/>
</dbReference>
<evidence type="ECO:0000313" key="3">
    <source>
        <dbReference type="Proteomes" id="UP000256690"/>
    </source>
</evidence>
<sequence>MSYHVPPVTLEDLQAFQAKHFPATLKPPAIPPLDTYTENHYSNDEADEEDNKDDDLGYYPDGVKRTLTDEQIRIFRHSEVHALLRERQIAKENEEYERQYGSGAEPGPRVDPQVQASGDRSGSSKEMEALSGSASPKLRTAAVAGRKRSAEDAGYGAGVGSHATARRKSLSKPSTKSSAPRDVHMDYNEESPAAATATSQPRGRQAASQFMGRRIISSSALSIPSKTLNNSKRERERERERHMLICGPQWGWYFANIAQMLLAYSYLCHQVNCMRPGFGTIAQKNATPMSKPTIIGCRTMTPAREAIAPVKNGNAAQPTDPKLAANPDGVSVLNDIYYLSRHAPIAPRWSSCGTTWPEHQLETECQRDVYEDHASLAEPMRDVCQSNATQGEAAPEDGCNLYAQSAVEYRVWFTAQGYLSSRIKKEEHGEKPKRPMCQRLAQLSPRSLLSPFTIWLEQPMPERPSRKRSVRRTQHKRDEIVKLPPRHPRRNCIRNKRSQNCSHPIHRMKDPQPAMRVTHCHREAIRLGVGNPAAETREEERRQEEGERGRPKQQCEADALYCDPEEQRPASA</sequence>
<evidence type="ECO:0000256" key="1">
    <source>
        <dbReference type="SAM" id="MobiDB-lite"/>
    </source>
</evidence>
<dbReference type="PANTHER" id="PTHR40642">
    <property type="entry name" value="YALI0F31295P"/>
    <property type="match status" value="1"/>
</dbReference>
<feature type="region of interest" description="Disordered" evidence="1">
    <location>
        <begin position="526"/>
        <end position="572"/>
    </location>
</feature>
<dbReference type="Pfam" id="PF12720">
    <property type="entry name" value="DUF3807"/>
    <property type="match status" value="1"/>
</dbReference>
<feature type="compositionally biased region" description="Basic and acidic residues" evidence="1">
    <location>
        <begin position="535"/>
        <end position="555"/>
    </location>
</feature>
<name>A0A3D8S6Q3_9EURO</name>
<feature type="region of interest" description="Disordered" evidence="1">
    <location>
        <begin position="25"/>
        <end position="60"/>
    </location>
</feature>
<dbReference type="PANTHER" id="PTHR40642:SF1">
    <property type="entry name" value="YALI0F31295P"/>
    <property type="match status" value="1"/>
</dbReference>
<dbReference type="EMBL" id="PVWQ01000005">
    <property type="protein sequence ID" value="RDW81694.1"/>
    <property type="molecule type" value="Genomic_DNA"/>
</dbReference>
<feature type="compositionally biased region" description="Acidic residues" evidence="1">
    <location>
        <begin position="44"/>
        <end position="53"/>
    </location>
</feature>
<keyword evidence="3" id="KW-1185">Reference proteome</keyword>
<gene>
    <name evidence="2" type="ORF">DSM5745_05251</name>
</gene>
<protein>
    <submittedName>
        <fullName evidence="2">Uncharacterized protein</fullName>
    </submittedName>
</protein>
<comment type="caution">
    <text evidence="2">The sequence shown here is derived from an EMBL/GenBank/DDBJ whole genome shotgun (WGS) entry which is preliminary data.</text>
</comment>
<evidence type="ECO:0000313" key="2">
    <source>
        <dbReference type="EMBL" id="RDW81694.1"/>
    </source>
</evidence>
<dbReference type="GeneID" id="38115621"/>
<dbReference type="AlphaFoldDB" id="A0A3D8S6Q3"/>
<organism evidence="2 3">
    <name type="scientific">Aspergillus mulundensis</name>
    <dbReference type="NCBI Taxonomy" id="1810919"/>
    <lineage>
        <taxon>Eukaryota</taxon>
        <taxon>Fungi</taxon>
        <taxon>Dikarya</taxon>
        <taxon>Ascomycota</taxon>
        <taxon>Pezizomycotina</taxon>
        <taxon>Eurotiomycetes</taxon>
        <taxon>Eurotiomycetidae</taxon>
        <taxon>Eurotiales</taxon>
        <taxon>Aspergillaceae</taxon>
        <taxon>Aspergillus</taxon>
        <taxon>Aspergillus subgen. Nidulantes</taxon>
    </lineage>
</organism>
<dbReference type="OrthoDB" id="5422320at2759"/>
<proteinExistence type="predicted"/>
<feature type="region of interest" description="Disordered" evidence="1">
    <location>
        <begin position="96"/>
        <end position="183"/>
    </location>
</feature>
<dbReference type="InterPro" id="IPR024526">
    <property type="entry name" value="DUF3807"/>
</dbReference>
<dbReference type="STRING" id="1810919.A0A3D8S6Q3"/>